<dbReference type="EMBL" id="AJWN02000090">
    <property type="protein sequence ID" value="OEE58952.1"/>
    <property type="molecule type" value="Genomic_DNA"/>
</dbReference>
<evidence type="ECO:0000313" key="1">
    <source>
        <dbReference type="EMBL" id="OEE58952.1"/>
    </source>
</evidence>
<gene>
    <name evidence="1" type="ORF">A1OK_02795</name>
</gene>
<keyword evidence="2" id="KW-1185">Reference proteome</keyword>
<proteinExistence type="predicted"/>
<evidence type="ECO:0000313" key="2">
    <source>
        <dbReference type="Proteomes" id="UP000095039"/>
    </source>
</evidence>
<dbReference type="RefSeq" id="WP_016961180.1">
    <property type="nucleotide sequence ID" value="NZ_AJWN02000090.1"/>
</dbReference>
<dbReference type="Proteomes" id="UP000095039">
    <property type="component" value="Unassembled WGS sequence"/>
</dbReference>
<comment type="caution">
    <text evidence="1">The sequence shown here is derived from an EMBL/GenBank/DDBJ whole genome shotgun (WGS) entry which is preliminary data.</text>
</comment>
<organism evidence="1 2">
    <name type="scientific">Enterovibrio norvegicus FF-454</name>
    <dbReference type="NCBI Taxonomy" id="1185651"/>
    <lineage>
        <taxon>Bacteria</taxon>
        <taxon>Pseudomonadati</taxon>
        <taxon>Pseudomonadota</taxon>
        <taxon>Gammaproteobacteria</taxon>
        <taxon>Vibrionales</taxon>
        <taxon>Vibrionaceae</taxon>
        <taxon>Enterovibrio</taxon>
    </lineage>
</organism>
<sequence>MIDNVTKRKIVIELDEESCPFADVSSANDADRLAENLARKFHILSIFSYHEHLNEYEGKRLEFGALVDPQRLQEIIDTIE</sequence>
<protein>
    <submittedName>
        <fullName evidence="1">Uncharacterized protein</fullName>
    </submittedName>
</protein>
<reference evidence="1 2" key="1">
    <citation type="journal article" date="2012" name="Science">
        <title>Ecological populations of bacteria act as socially cohesive units of antibiotic production and resistance.</title>
        <authorList>
            <person name="Cordero O.X."/>
            <person name="Wildschutte H."/>
            <person name="Kirkup B."/>
            <person name="Proehl S."/>
            <person name="Ngo L."/>
            <person name="Hussain F."/>
            <person name="Le Roux F."/>
            <person name="Mincer T."/>
            <person name="Polz M.F."/>
        </authorList>
    </citation>
    <scope>NUCLEOTIDE SEQUENCE [LARGE SCALE GENOMIC DNA]</scope>
    <source>
        <strain evidence="1 2">FF-454</strain>
    </source>
</reference>
<dbReference type="AlphaFoldDB" id="A0A1E5C1D2"/>
<accession>A0A1E5C1D2</accession>
<name>A0A1E5C1D2_9GAMM</name>